<dbReference type="InterPro" id="IPR011650">
    <property type="entry name" value="Peptidase_M20_dimer"/>
</dbReference>
<reference evidence="5 6" key="1">
    <citation type="submission" date="2018-07" db="EMBL/GenBank/DDBJ databases">
        <title>Venubactetium sediminum gen. nov., sp. nov., isolated from a marine solar saltern.</title>
        <authorList>
            <person name="Wang S."/>
        </authorList>
    </citation>
    <scope>NUCLEOTIDE SEQUENCE [LARGE SCALE GENOMIC DNA]</scope>
    <source>
        <strain evidence="5 6">WD2A32</strain>
    </source>
</reference>
<sequence length="475" mass="51419">MSDLDAILARIDSDFDSAVKRWSDFLRIPSVSTDPAFNDKTREAAEWVKGQLAELGFDASVRDTDGHPMVVGHYPGPGETDPGGDVPHVLYYGHYDVQPPDPLDEWDSGPFEPSIVEGPRGRRMVARGAVDDKGQVMTFLEAFRAWKAVHGSLPIRITAFFEGEEECGSPSLIPFLKANSQELGADVCVVSDTGSWDLETPAITTRLRGLLYTELTVRGPSHDLHSGLYGGAVPNPLNALTKVLGGLHDEHGRVAIPGFYDDVVEPEAETRRQWDALSADEQAFLAGVGLDTPSGEAGRSLLEKVWSRPTCDINGAIGGYTGAGAKTVIPAKASAKISFRLVPEQDPRRLAEAFRAFIAERMPAGCTWELTVDKGSPAFCVPTDSPYLQAAMDALEDVYGRKAVLIGSGGSIPVVGMFHDILGVDTLLMGFGLDDDRMHSPNEKFELKCLENGMKSHAALLERLRTMGRARKAAE</sequence>
<evidence type="ECO:0000313" key="5">
    <source>
        <dbReference type="EMBL" id="RDD61880.1"/>
    </source>
</evidence>
<dbReference type="SUPFAM" id="SSF53187">
    <property type="entry name" value="Zn-dependent exopeptidases"/>
    <property type="match status" value="1"/>
</dbReference>
<dbReference type="GO" id="GO:0008233">
    <property type="term" value="F:peptidase activity"/>
    <property type="evidence" value="ECO:0007669"/>
    <property type="project" value="UniProtKB-KW"/>
</dbReference>
<dbReference type="Pfam" id="PF01546">
    <property type="entry name" value="Peptidase_M20"/>
    <property type="match status" value="1"/>
</dbReference>
<dbReference type="AlphaFoldDB" id="A0A369T9B2"/>
<accession>A0A369T9B2</accession>
<keyword evidence="1" id="KW-0645">Protease</keyword>
<dbReference type="PANTHER" id="PTHR43270">
    <property type="entry name" value="BETA-ALA-HIS DIPEPTIDASE"/>
    <property type="match status" value="1"/>
</dbReference>
<proteinExistence type="predicted"/>
<dbReference type="Gene3D" id="3.40.630.10">
    <property type="entry name" value="Zn peptidases"/>
    <property type="match status" value="1"/>
</dbReference>
<keyword evidence="6" id="KW-1185">Reference proteome</keyword>
<evidence type="ECO:0000256" key="1">
    <source>
        <dbReference type="ARBA" id="ARBA00022670"/>
    </source>
</evidence>
<dbReference type="InterPro" id="IPR051458">
    <property type="entry name" value="Cyt/Met_Dipeptidase"/>
</dbReference>
<evidence type="ECO:0000256" key="2">
    <source>
        <dbReference type="ARBA" id="ARBA00022723"/>
    </source>
</evidence>
<dbReference type="Pfam" id="PF07687">
    <property type="entry name" value="M20_dimer"/>
    <property type="match status" value="1"/>
</dbReference>
<protein>
    <submittedName>
        <fullName evidence="5">Dipeptidase</fullName>
    </submittedName>
</protein>
<evidence type="ECO:0000313" key="6">
    <source>
        <dbReference type="Proteomes" id="UP000253941"/>
    </source>
</evidence>
<keyword evidence="2" id="KW-0479">Metal-binding</keyword>
<dbReference type="NCBIfam" id="NF006053">
    <property type="entry name" value="PRK08201.1"/>
    <property type="match status" value="1"/>
</dbReference>
<dbReference type="InterPro" id="IPR002933">
    <property type="entry name" value="Peptidase_M20"/>
</dbReference>
<dbReference type="Gene3D" id="3.30.70.360">
    <property type="match status" value="1"/>
</dbReference>
<gene>
    <name evidence="5" type="ORF">DRB17_10330</name>
</gene>
<evidence type="ECO:0000256" key="3">
    <source>
        <dbReference type="ARBA" id="ARBA00022801"/>
    </source>
</evidence>
<dbReference type="NCBIfam" id="NF005914">
    <property type="entry name" value="PRK07907.1"/>
    <property type="match status" value="1"/>
</dbReference>
<dbReference type="Proteomes" id="UP000253941">
    <property type="component" value="Unassembled WGS sequence"/>
</dbReference>
<organism evidence="5 6">
    <name type="scientific">Ferruginivarius sediminum</name>
    <dbReference type="NCBI Taxonomy" id="2661937"/>
    <lineage>
        <taxon>Bacteria</taxon>
        <taxon>Pseudomonadati</taxon>
        <taxon>Pseudomonadota</taxon>
        <taxon>Alphaproteobacteria</taxon>
        <taxon>Rhodospirillales</taxon>
        <taxon>Rhodospirillaceae</taxon>
        <taxon>Ferruginivarius</taxon>
    </lineage>
</organism>
<feature type="domain" description="Peptidase M20 dimerisation" evidence="4">
    <location>
        <begin position="207"/>
        <end position="364"/>
    </location>
</feature>
<dbReference type="GO" id="GO:0046872">
    <property type="term" value="F:metal ion binding"/>
    <property type="evidence" value="ECO:0007669"/>
    <property type="project" value="UniProtKB-KW"/>
</dbReference>
<evidence type="ECO:0000259" key="4">
    <source>
        <dbReference type="Pfam" id="PF07687"/>
    </source>
</evidence>
<dbReference type="NCBIfam" id="NF006579">
    <property type="entry name" value="PRK09104.1"/>
    <property type="match status" value="1"/>
</dbReference>
<comment type="caution">
    <text evidence="5">The sequence shown here is derived from an EMBL/GenBank/DDBJ whole genome shotgun (WGS) entry which is preliminary data.</text>
</comment>
<keyword evidence="3" id="KW-0378">Hydrolase</keyword>
<dbReference type="EMBL" id="QPMH01000008">
    <property type="protein sequence ID" value="RDD61880.1"/>
    <property type="molecule type" value="Genomic_DNA"/>
</dbReference>
<dbReference type="PANTHER" id="PTHR43270:SF12">
    <property type="entry name" value="SUCCINYL-DIAMINOPIMELATE DESUCCINYLASE"/>
    <property type="match status" value="1"/>
</dbReference>
<dbReference type="RefSeq" id="WP_114582124.1">
    <property type="nucleotide sequence ID" value="NZ_QPMH01000008.1"/>
</dbReference>
<dbReference type="GO" id="GO:0006508">
    <property type="term" value="P:proteolysis"/>
    <property type="evidence" value="ECO:0007669"/>
    <property type="project" value="UniProtKB-KW"/>
</dbReference>
<name>A0A369T9B2_9PROT</name>